<accession>A0ABV8R9T4</accession>
<reference evidence="2" key="1">
    <citation type="journal article" date="2019" name="Int. J. Syst. Evol. Microbiol.">
        <title>The Global Catalogue of Microorganisms (GCM) 10K type strain sequencing project: providing services to taxonomists for standard genome sequencing and annotation.</title>
        <authorList>
            <consortium name="The Broad Institute Genomics Platform"/>
            <consortium name="The Broad Institute Genome Sequencing Center for Infectious Disease"/>
            <person name="Wu L."/>
            <person name="Ma J."/>
        </authorList>
    </citation>
    <scope>NUCLEOTIDE SEQUENCE [LARGE SCALE GENOMIC DNA]</scope>
    <source>
        <strain evidence="2">CECT 8655</strain>
    </source>
</reference>
<dbReference type="Proteomes" id="UP001595826">
    <property type="component" value="Unassembled WGS sequence"/>
</dbReference>
<protein>
    <submittedName>
        <fullName evidence="1">DUF4249 domain-containing protein</fullName>
    </submittedName>
</protein>
<dbReference type="RefSeq" id="WP_377409364.1">
    <property type="nucleotide sequence ID" value="NZ_JBHSCY010000001.1"/>
</dbReference>
<dbReference type="Pfam" id="PF14054">
    <property type="entry name" value="DUF4249"/>
    <property type="match status" value="1"/>
</dbReference>
<comment type="caution">
    <text evidence="1">The sequence shown here is derived from an EMBL/GenBank/DDBJ whole genome shotgun (WGS) entry which is preliminary data.</text>
</comment>
<dbReference type="InterPro" id="IPR025345">
    <property type="entry name" value="DUF4249"/>
</dbReference>
<name>A0ABV8R9T4_9FLAO</name>
<keyword evidence="2" id="KW-1185">Reference proteome</keyword>
<sequence>MMKLLKKHLIKFLFLVTFLGCVEPIAIETISYDNFLVVEATITNELKKHTVKLSRTFEIDKTDFNAETGAQIIVSDNQNNTYSFSETLPGTYVSDLNFKAIPNLEYTLKIATNKGKVYTSKQQLTVNSTIEELTTKVETSTKGDQGVSIIVHSFNPNNNSNYYRYTFEETYKISPPFWSDSELRVVSDTRPYEVEVVQRTVDNENCYKTLFSNQILITETKSLSEDRVNFPIRFILNSDFIISKRYSILVKQHVLTAASYNYYETLKKLSGSDNVFAQVQPGFINGNITSDTDVNEKVIGFFDVVSVAEKRLFFNYEDVFPNQTSYFPSTCDFVAPILSDPFSGESPLIDLIKDNTHTYYKENDTGQSHLEGRYLLVPKICGDCTVLGSNIKPSFWID</sequence>
<gene>
    <name evidence="1" type="ORF">ACFOWD_07405</name>
</gene>
<proteinExistence type="predicted"/>
<organism evidence="1 2">
    <name type="scientific">Polaribacter marinivivus</name>
    <dbReference type="NCBI Taxonomy" id="1524260"/>
    <lineage>
        <taxon>Bacteria</taxon>
        <taxon>Pseudomonadati</taxon>
        <taxon>Bacteroidota</taxon>
        <taxon>Flavobacteriia</taxon>
        <taxon>Flavobacteriales</taxon>
        <taxon>Flavobacteriaceae</taxon>
    </lineage>
</organism>
<evidence type="ECO:0000313" key="2">
    <source>
        <dbReference type="Proteomes" id="UP001595826"/>
    </source>
</evidence>
<evidence type="ECO:0000313" key="1">
    <source>
        <dbReference type="EMBL" id="MFC4268727.1"/>
    </source>
</evidence>
<dbReference type="EMBL" id="JBHSCY010000001">
    <property type="protein sequence ID" value="MFC4268727.1"/>
    <property type="molecule type" value="Genomic_DNA"/>
</dbReference>